<keyword evidence="2" id="KW-1185">Reference proteome</keyword>
<gene>
    <name evidence="1" type="ORF">SAMN04487936_10457</name>
</gene>
<name>A0A1I3TY51_HALDA</name>
<proteinExistence type="predicted"/>
<dbReference type="Gene3D" id="3.90.79.10">
    <property type="entry name" value="Nucleoside Triphosphate Pyrophosphohydrolase"/>
    <property type="match status" value="1"/>
</dbReference>
<dbReference type="AlphaFoldDB" id="A0A1I3TY51"/>
<reference evidence="2" key="1">
    <citation type="submission" date="2016-10" db="EMBL/GenBank/DDBJ databases">
        <authorList>
            <person name="Varghese N."/>
            <person name="Submissions S."/>
        </authorList>
    </citation>
    <scope>NUCLEOTIDE SEQUENCE [LARGE SCALE GENOMIC DNA]</scope>
    <source>
        <strain evidence="2">CGMCC 1.3704</strain>
    </source>
</reference>
<organism evidence="1 2">
    <name type="scientific">Halobacillus dabanensis</name>
    <dbReference type="NCBI Taxonomy" id="240302"/>
    <lineage>
        <taxon>Bacteria</taxon>
        <taxon>Bacillati</taxon>
        <taxon>Bacillota</taxon>
        <taxon>Bacilli</taxon>
        <taxon>Bacillales</taxon>
        <taxon>Bacillaceae</taxon>
        <taxon>Halobacillus</taxon>
    </lineage>
</organism>
<dbReference type="RefSeq" id="WP_341864770.1">
    <property type="nucleotide sequence ID" value="NZ_FOSB01000004.1"/>
</dbReference>
<dbReference type="InterPro" id="IPR015797">
    <property type="entry name" value="NUDIX_hydrolase-like_dom_sf"/>
</dbReference>
<dbReference type="EMBL" id="FOSB01000004">
    <property type="protein sequence ID" value="SFJ75610.1"/>
    <property type="molecule type" value="Genomic_DNA"/>
</dbReference>
<dbReference type="SUPFAM" id="SSF55811">
    <property type="entry name" value="Nudix"/>
    <property type="match status" value="1"/>
</dbReference>
<evidence type="ECO:0008006" key="3">
    <source>
        <dbReference type="Google" id="ProtNLM"/>
    </source>
</evidence>
<sequence length="50" mass="5626">MTGYIERMREMVGTETLLTVGCGAIMEDEYGRILLQKRTDRGTWGIPGGY</sequence>
<evidence type="ECO:0000313" key="2">
    <source>
        <dbReference type="Proteomes" id="UP000183557"/>
    </source>
</evidence>
<protein>
    <recommendedName>
        <fullName evidence="3">NUDIX domain-containing protein</fullName>
    </recommendedName>
</protein>
<dbReference type="Proteomes" id="UP000183557">
    <property type="component" value="Unassembled WGS sequence"/>
</dbReference>
<evidence type="ECO:0000313" key="1">
    <source>
        <dbReference type="EMBL" id="SFJ75610.1"/>
    </source>
</evidence>
<accession>A0A1I3TY51</accession>